<comment type="caution">
    <text evidence="1">The sequence shown here is derived from an EMBL/GenBank/DDBJ whole genome shotgun (WGS) entry which is preliminary data.</text>
</comment>
<evidence type="ECO:0000313" key="1">
    <source>
        <dbReference type="EMBL" id="SDZ12640.1"/>
    </source>
</evidence>
<protein>
    <submittedName>
        <fullName evidence="1">C-terminal domain of CHU protein family protein</fullName>
    </submittedName>
</protein>
<reference evidence="1 2" key="1">
    <citation type="submission" date="2016-10" db="EMBL/GenBank/DDBJ databases">
        <authorList>
            <person name="Varghese N."/>
            <person name="Submissions S."/>
        </authorList>
    </citation>
    <scope>NUCLEOTIDE SEQUENCE [LARGE SCALE GENOMIC DNA]</scope>
    <source>
        <strain evidence="1 2">DSM 17997</strain>
    </source>
</reference>
<name>A0A1H3QH76_9BACT</name>
<dbReference type="EMBL" id="FNQC01000006">
    <property type="protein sequence ID" value="SDZ12640.1"/>
    <property type="molecule type" value="Genomic_DNA"/>
</dbReference>
<sequence length="913" mass="100199">MPTSSLKKNILNLMTFTLFWVFFAGVLNSAWSRVSGYNLPQNLFSASTSNDPELTGPDRLCIVFGGVIGQFSANGDSGTDVYTWLITSAGGAEIFNRTGGSTFQNINVPFSEIGEYTIALTVRRGNDIIYQTSRNLTVLKGPELAILPDYLLCGGEPALITALNPSTPNLDQYTFEWTNGAGEIVGTENSLLVTAEGTYAISLFFTNSSGGADCLINGVTYVGPPSDFSLNISSSQTCLGETITVSPNIPVSGDWAYVKEGSPERISLGSGFGLSLDTSEDLGGPGIYQLFFSYINPRNPVCATERQVAIEINEGPKFQSSLVQSAANCTANDGEFNIVTISVLDKLEIEELGYQNLNVGPNETLSFTNIKPGIYTLSASLSGCTLTEILIVPNQDPPIDQIYDVESFGESCNDSGKEDGEIKVIFPMGVFTGTYRVVNESGNELSSGSITNTSSFVIPAPNGNYALEILNENGCTLPWPTLLEIPEINFVTFSIPGEFIVCESFELIPATGQDLNFTLTTPSEEEIIKGSGQAFIINQPGVYLLKGIGLGTESALCPRIREFVVTISDPFDFEPVLVDQDCFGIQLFEAKLNGIEPEKVSVRWMNEQLEIVGRGLQWFPISLGTFYLDVQPLGSGICPASPKQFQVELPVLQVDVELQAGSICENPSSTTISMQSELDQISRIEWVYIDLENNQFILTDFENETDIEIQDEGTYEVIVYNERGCELGRDLILIMKSMDEKRPEVNALYSICAESNYGETINPGDFESYNWFFGEDMLVSSSVDFKPQLAGQYFLLVKSREGCEYSVPFTVKEECDLKVSFPNAIIPATEGKGFLIYTNYLVDELEVWVYNKWGTLIFHCTNSDLIAEESTCFWDGTIDGEKITNGTYSIKVNFKNSERNINRTMLQSLSVLD</sequence>
<accession>A0A1H3QH76</accession>
<evidence type="ECO:0000313" key="2">
    <source>
        <dbReference type="Proteomes" id="UP000199663"/>
    </source>
</evidence>
<proteinExistence type="predicted"/>
<gene>
    <name evidence="1" type="ORF">SAMN05444412_10687</name>
</gene>
<organism evidence="1 2">
    <name type="scientific">Rhodonellum ikkaensis</name>
    <dbReference type="NCBI Taxonomy" id="336829"/>
    <lineage>
        <taxon>Bacteria</taxon>
        <taxon>Pseudomonadati</taxon>
        <taxon>Bacteroidota</taxon>
        <taxon>Cytophagia</taxon>
        <taxon>Cytophagales</taxon>
        <taxon>Cytophagaceae</taxon>
        <taxon>Rhodonellum</taxon>
    </lineage>
</organism>
<dbReference type="Proteomes" id="UP000199663">
    <property type="component" value="Unassembled WGS sequence"/>
</dbReference>
<keyword evidence="2" id="KW-1185">Reference proteome</keyword>